<comment type="similarity">
    <text evidence="1">Belongs to the SfsA family.</text>
</comment>
<dbReference type="Gene3D" id="2.40.50.580">
    <property type="match status" value="1"/>
</dbReference>
<dbReference type="GO" id="GO:0003677">
    <property type="term" value="F:DNA binding"/>
    <property type="evidence" value="ECO:0007669"/>
    <property type="project" value="InterPro"/>
</dbReference>
<evidence type="ECO:0000256" key="1">
    <source>
        <dbReference type="HAMAP-Rule" id="MF_00095"/>
    </source>
</evidence>
<dbReference type="InterPro" id="IPR040452">
    <property type="entry name" value="SfsA_C"/>
</dbReference>
<keyword evidence="5" id="KW-1185">Reference proteome</keyword>
<dbReference type="HOGENOM" id="CLU_052299_1_0_9"/>
<dbReference type="InterPro" id="IPR041465">
    <property type="entry name" value="SfsA_N"/>
</dbReference>
<dbReference type="EMBL" id="ACBZ01000002">
    <property type="protein sequence ID" value="EEG50981.1"/>
    <property type="molecule type" value="Genomic_DNA"/>
</dbReference>
<dbReference type="Pfam" id="PF17746">
    <property type="entry name" value="SfsA_N"/>
    <property type="match status" value="1"/>
</dbReference>
<dbReference type="InterPro" id="IPR005224">
    <property type="entry name" value="SfsA"/>
</dbReference>
<evidence type="ECO:0000313" key="4">
    <source>
        <dbReference type="EMBL" id="EEG50981.1"/>
    </source>
</evidence>
<feature type="domain" description="SfsA N-terminal OB" evidence="3">
    <location>
        <begin position="14"/>
        <end position="77"/>
    </location>
</feature>
<dbReference type="PATRIC" id="fig|476272.21.peg.3044"/>
<gene>
    <name evidence="1" type="primary">sfsA</name>
    <name evidence="4" type="ORF">RUMHYD_00038</name>
</gene>
<dbReference type="eggNOG" id="COG1489">
    <property type="taxonomic scope" value="Bacteria"/>
</dbReference>
<evidence type="ECO:0000259" key="3">
    <source>
        <dbReference type="Pfam" id="PF17746"/>
    </source>
</evidence>
<dbReference type="RefSeq" id="WP_005944618.1">
    <property type="nucleotide sequence ID" value="NZ_CP136423.1"/>
</dbReference>
<evidence type="ECO:0000313" key="5">
    <source>
        <dbReference type="Proteomes" id="UP000003100"/>
    </source>
</evidence>
<dbReference type="CDD" id="cd22359">
    <property type="entry name" value="SfsA-like_bacterial"/>
    <property type="match status" value="1"/>
</dbReference>
<dbReference type="GeneID" id="86821213"/>
<proteinExistence type="inferred from homology"/>
<feature type="domain" description="Sugar fermentation stimulation protein C-terminal" evidence="2">
    <location>
        <begin position="80"/>
        <end position="214"/>
    </location>
</feature>
<accession>C0CGS5</accession>
<sequence length="229" mass="26038">MQYQNVKFGIFESRPNRFIANIQQDGESIVCHVKNTGRCGELLIPGAKVAVEESANPKRKTRYDLVSVEKAGRWVNIDSQIPNLIVEQWIASSGFFSEKCQICREKKYGKSRFDLYVQDGERRAFVEVKGVTLEEDGVARFPDAPTLRGIKHLEELIQCLSDGYEAYLIFLIQLKGVHYLEPNWKTHRGFGETLLRAKRAGVKILAYDCQVEPDKIFIDQPVPVVMGGE</sequence>
<dbReference type="Pfam" id="PF03749">
    <property type="entry name" value="SfsA"/>
    <property type="match status" value="1"/>
</dbReference>
<dbReference type="PANTHER" id="PTHR30545:SF2">
    <property type="entry name" value="SUGAR FERMENTATION STIMULATION PROTEIN A"/>
    <property type="match status" value="1"/>
</dbReference>
<dbReference type="Gene3D" id="3.40.1350.60">
    <property type="match status" value="1"/>
</dbReference>
<organism evidence="4 5">
    <name type="scientific">Blautia hydrogenotrophica (strain DSM 10507 / JCM 14656 / S5a33)</name>
    <name type="common">Ruminococcus hydrogenotrophicus</name>
    <dbReference type="NCBI Taxonomy" id="476272"/>
    <lineage>
        <taxon>Bacteria</taxon>
        <taxon>Bacillati</taxon>
        <taxon>Bacillota</taxon>
        <taxon>Clostridia</taxon>
        <taxon>Lachnospirales</taxon>
        <taxon>Lachnospiraceae</taxon>
        <taxon>Blautia</taxon>
    </lineage>
</organism>
<dbReference type="PANTHER" id="PTHR30545">
    <property type="entry name" value="SUGAR FERMENTATION STIMULATION PROTEIN A"/>
    <property type="match status" value="1"/>
</dbReference>
<dbReference type="NCBIfam" id="TIGR00230">
    <property type="entry name" value="sfsA"/>
    <property type="match status" value="1"/>
</dbReference>
<dbReference type="HAMAP" id="MF_00095">
    <property type="entry name" value="SfsA"/>
    <property type="match status" value="1"/>
</dbReference>
<protein>
    <recommendedName>
        <fullName evidence="1">Sugar fermentation stimulation protein homolog</fullName>
    </recommendedName>
</protein>
<dbReference type="AlphaFoldDB" id="C0CGS5"/>
<evidence type="ECO:0000259" key="2">
    <source>
        <dbReference type="Pfam" id="PF03749"/>
    </source>
</evidence>
<reference evidence="4 5" key="2">
    <citation type="submission" date="2009-02" db="EMBL/GenBank/DDBJ databases">
        <title>Draft genome sequence of Blautia hydrogenotrophica DSM 10507 (Ruminococcus hydrogenotrophicus DSM 10507).</title>
        <authorList>
            <person name="Sudarsanam P."/>
            <person name="Ley R."/>
            <person name="Guruge J."/>
            <person name="Turnbaugh P.J."/>
            <person name="Mahowald M."/>
            <person name="Liep D."/>
            <person name="Gordon J."/>
        </authorList>
    </citation>
    <scope>NUCLEOTIDE SEQUENCE [LARGE SCALE GENOMIC DNA]</scope>
    <source>
        <strain evidence="5">DSM 10507 / JCM 14656 / S5a33</strain>
    </source>
</reference>
<name>C0CGS5_BLAHS</name>
<dbReference type="Proteomes" id="UP000003100">
    <property type="component" value="Unassembled WGS sequence"/>
</dbReference>
<reference evidence="4 5" key="1">
    <citation type="submission" date="2009-01" db="EMBL/GenBank/DDBJ databases">
        <authorList>
            <person name="Fulton L."/>
            <person name="Clifton S."/>
            <person name="Fulton B."/>
            <person name="Xu J."/>
            <person name="Minx P."/>
            <person name="Pepin K.H."/>
            <person name="Johnson M."/>
            <person name="Bhonagiri V."/>
            <person name="Nash W.E."/>
            <person name="Mardis E.R."/>
            <person name="Wilson R.K."/>
        </authorList>
    </citation>
    <scope>NUCLEOTIDE SEQUENCE [LARGE SCALE GENOMIC DNA]</scope>
    <source>
        <strain evidence="5">DSM 10507 / JCM 14656 / S5a33</strain>
    </source>
</reference>